<keyword evidence="2" id="KW-1185">Reference proteome</keyword>
<evidence type="ECO:0000313" key="1">
    <source>
        <dbReference type="EMBL" id="KAH8698949.1"/>
    </source>
</evidence>
<dbReference type="Gene3D" id="2.60.120.200">
    <property type="match status" value="1"/>
</dbReference>
<evidence type="ECO:0000313" key="2">
    <source>
        <dbReference type="Proteomes" id="UP001201262"/>
    </source>
</evidence>
<dbReference type="AlphaFoldDB" id="A0AAD4KV14"/>
<dbReference type="GeneID" id="70246242"/>
<name>A0AAD4KV14_9EURO</name>
<proteinExistence type="predicted"/>
<reference evidence="1" key="1">
    <citation type="submission" date="2021-12" db="EMBL/GenBank/DDBJ databases">
        <title>Convergent genome expansion in fungi linked to evolution of root-endophyte symbiosis.</title>
        <authorList>
            <consortium name="DOE Joint Genome Institute"/>
            <person name="Ke Y.-H."/>
            <person name="Bonito G."/>
            <person name="Liao H.-L."/>
            <person name="Looney B."/>
            <person name="Rojas-Flechas A."/>
            <person name="Nash J."/>
            <person name="Hameed K."/>
            <person name="Schadt C."/>
            <person name="Martin F."/>
            <person name="Crous P.W."/>
            <person name="Miettinen O."/>
            <person name="Magnuson J.K."/>
            <person name="Labbe J."/>
            <person name="Jacobson D."/>
            <person name="Doktycz M.J."/>
            <person name="Veneault-Fourrey C."/>
            <person name="Kuo A."/>
            <person name="Mondo S."/>
            <person name="Calhoun S."/>
            <person name="Riley R."/>
            <person name="Ohm R."/>
            <person name="LaButti K."/>
            <person name="Andreopoulos B."/>
            <person name="Pangilinan J."/>
            <person name="Nolan M."/>
            <person name="Tritt A."/>
            <person name="Clum A."/>
            <person name="Lipzen A."/>
            <person name="Daum C."/>
            <person name="Barry K."/>
            <person name="Grigoriev I.V."/>
            <person name="Vilgalys R."/>
        </authorList>
    </citation>
    <scope>NUCLEOTIDE SEQUENCE</scope>
    <source>
        <strain evidence="1">PMI_201</strain>
    </source>
</reference>
<dbReference type="PANTHER" id="PTHR35332">
    <property type="entry name" value="REGULATION OF ENOLASE PROTEIN 1"/>
    <property type="match status" value="1"/>
</dbReference>
<dbReference type="Proteomes" id="UP001201262">
    <property type="component" value="Unassembled WGS sequence"/>
</dbReference>
<dbReference type="EMBL" id="JAJTJA010000005">
    <property type="protein sequence ID" value="KAH8698949.1"/>
    <property type="molecule type" value="Genomic_DNA"/>
</dbReference>
<sequence length="196" mass="21380">MASNYRGVNLMHAIPDVTGAFDMTCPAGTDIWDKPPSIHDFNAPLIYQSTTKDAFISATVTVSANFKDEFDQGGICLAIKAKDRTRWVKASIEVVHGVPGVCTVVKDDWADASLREMFDGWTQLVTVEVRLSDDGSLTVHAFGPNGQHASLREITWWGAIPGDTEIWVGPYVAKPAPNGEKGDFTAHFEGLSIKTR</sequence>
<dbReference type="PANTHER" id="PTHR35332:SF2">
    <property type="entry name" value="REGULATION OF ENOLASE PROTEIN 1"/>
    <property type="match status" value="1"/>
</dbReference>
<organism evidence="1 2">
    <name type="scientific">Talaromyces proteolyticus</name>
    <dbReference type="NCBI Taxonomy" id="1131652"/>
    <lineage>
        <taxon>Eukaryota</taxon>
        <taxon>Fungi</taxon>
        <taxon>Dikarya</taxon>
        <taxon>Ascomycota</taxon>
        <taxon>Pezizomycotina</taxon>
        <taxon>Eurotiomycetes</taxon>
        <taxon>Eurotiomycetidae</taxon>
        <taxon>Eurotiales</taxon>
        <taxon>Trichocomaceae</taxon>
        <taxon>Talaromyces</taxon>
        <taxon>Talaromyces sect. Bacilispori</taxon>
    </lineage>
</organism>
<comment type="caution">
    <text evidence="1">The sequence shown here is derived from an EMBL/GenBank/DDBJ whole genome shotgun (WGS) entry which is preliminary data.</text>
</comment>
<dbReference type="RefSeq" id="XP_046073413.1">
    <property type="nucleotide sequence ID" value="XM_046215955.1"/>
</dbReference>
<dbReference type="Pfam" id="PF07081">
    <property type="entry name" value="DUF1349"/>
    <property type="match status" value="1"/>
</dbReference>
<protein>
    <submittedName>
        <fullName evidence="1">Uncharacterized protein</fullName>
    </submittedName>
</protein>
<gene>
    <name evidence="1" type="ORF">BGW36DRAFT_377014</name>
</gene>
<dbReference type="InterPro" id="IPR009784">
    <property type="entry name" value="DUF1349"/>
</dbReference>
<accession>A0AAD4KV14</accession>